<keyword evidence="5 9" id="KW-1133">Transmembrane helix</keyword>
<comment type="caution">
    <text evidence="13">The sequence shown here is derived from an EMBL/GenBank/DDBJ whole genome shotgun (WGS) entry which is preliminary data.</text>
</comment>
<evidence type="ECO:0000256" key="2">
    <source>
        <dbReference type="ARBA" id="ARBA00022475"/>
    </source>
</evidence>
<dbReference type="EMBL" id="SJPI01000001">
    <property type="protein sequence ID" value="TWT54843.1"/>
    <property type="molecule type" value="Genomic_DNA"/>
</dbReference>
<dbReference type="SUPFAM" id="SSF56176">
    <property type="entry name" value="FAD-binding/transporter-associated domain-like"/>
    <property type="match status" value="1"/>
</dbReference>
<keyword evidence="4" id="KW-0677">Repeat</keyword>
<keyword evidence="6 8" id="KW-0129">CBS domain</keyword>
<dbReference type="PROSITE" id="PS51371">
    <property type="entry name" value="CBS"/>
    <property type="match status" value="2"/>
</dbReference>
<evidence type="ECO:0000256" key="4">
    <source>
        <dbReference type="ARBA" id="ARBA00022737"/>
    </source>
</evidence>
<dbReference type="GO" id="GO:0005886">
    <property type="term" value="C:plasma membrane"/>
    <property type="evidence" value="ECO:0007669"/>
    <property type="project" value="UniProtKB-SubCell"/>
</dbReference>
<evidence type="ECO:0000313" key="14">
    <source>
        <dbReference type="Proteomes" id="UP000316598"/>
    </source>
</evidence>
<evidence type="ECO:0000256" key="9">
    <source>
        <dbReference type="PROSITE-ProRule" id="PRU01193"/>
    </source>
</evidence>
<dbReference type="InterPro" id="IPR000644">
    <property type="entry name" value="CBS_dom"/>
</dbReference>
<dbReference type="InterPro" id="IPR044751">
    <property type="entry name" value="Ion_transp-like_CBS"/>
</dbReference>
<dbReference type="Gene3D" id="3.30.465.10">
    <property type="match status" value="1"/>
</dbReference>
<dbReference type="Proteomes" id="UP000316598">
    <property type="component" value="Unassembled WGS sequence"/>
</dbReference>
<gene>
    <name evidence="13" type="primary">corC_3</name>
    <name evidence="13" type="ORF">Pla22_24970</name>
</gene>
<dbReference type="InterPro" id="IPR051676">
    <property type="entry name" value="UPF0053_domain"/>
</dbReference>
<comment type="subcellular location">
    <subcellularLocation>
        <location evidence="1">Cell membrane</location>
        <topology evidence="1">Multi-pass membrane protein</topology>
    </subcellularLocation>
</comment>
<dbReference type="InterPro" id="IPR036318">
    <property type="entry name" value="FAD-bd_PCMH-like_sf"/>
</dbReference>
<dbReference type="GO" id="GO:0050660">
    <property type="term" value="F:flavin adenine dinucleotide binding"/>
    <property type="evidence" value="ECO:0007669"/>
    <property type="project" value="InterPro"/>
</dbReference>
<evidence type="ECO:0000256" key="7">
    <source>
        <dbReference type="ARBA" id="ARBA00023136"/>
    </source>
</evidence>
<keyword evidence="2" id="KW-1003">Cell membrane</keyword>
<evidence type="ECO:0000313" key="13">
    <source>
        <dbReference type="EMBL" id="TWT54843.1"/>
    </source>
</evidence>
<evidence type="ECO:0000259" key="12">
    <source>
        <dbReference type="PROSITE" id="PS51846"/>
    </source>
</evidence>
<keyword evidence="7 9" id="KW-0472">Membrane</keyword>
<feature type="domain" description="CNNM transmembrane" evidence="12">
    <location>
        <begin position="18"/>
        <end position="219"/>
    </location>
</feature>
<keyword evidence="3 9" id="KW-0812">Transmembrane</keyword>
<reference evidence="13 14" key="1">
    <citation type="submission" date="2019-02" db="EMBL/GenBank/DDBJ databases">
        <title>Deep-cultivation of Planctomycetes and their phenomic and genomic characterization uncovers novel biology.</title>
        <authorList>
            <person name="Wiegand S."/>
            <person name="Jogler M."/>
            <person name="Boedeker C."/>
            <person name="Pinto D."/>
            <person name="Vollmers J."/>
            <person name="Rivas-Marin E."/>
            <person name="Kohn T."/>
            <person name="Peeters S.H."/>
            <person name="Heuer A."/>
            <person name="Rast P."/>
            <person name="Oberbeckmann S."/>
            <person name="Bunk B."/>
            <person name="Jeske O."/>
            <person name="Meyerdierks A."/>
            <person name="Storesund J.E."/>
            <person name="Kallscheuer N."/>
            <person name="Luecker S."/>
            <person name="Lage O.M."/>
            <person name="Pohl T."/>
            <person name="Merkel B.J."/>
            <person name="Hornburger P."/>
            <person name="Mueller R.-W."/>
            <person name="Bruemmer F."/>
            <person name="Labrenz M."/>
            <person name="Spormann A.M."/>
            <person name="Op Den Camp H."/>
            <person name="Overmann J."/>
            <person name="Amann R."/>
            <person name="Jetten M.S.M."/>
            <person name="Mascher T."/>
            <person name="Medema M.H."/>
            <person name="Devos D.P."/>
            <person name="Kaster A.-K."/>
            <person name="Ovreas L."/>
            <person name="Rohde M."/>
            <person name="Galperin M.Y."/>
            <person name="Jogler C."/>
        </authorList>
    </citation>
    <scope>NUCLEOTIDE SEQUENCE [LARGE SCALE GENOMIC DNA]</scope>
    <source>
        <strain evidence="13 14">Pla22</strain>
    </source>
</reference>
<sequence>MPSLADRGFNLFSLGDFDVAFPMNAFFVLAFLILLSSFFSLAEMALASARRSRLLQMAEDGDLRATKAIVIKDHPSRLLAATQTGITAAALLVGIYGESALLSSVDRLLQHNVPFLEPWIGTISFVLTIAVVTAITIVLSEIVPKRIALAHPERVAAFCAPFMFVFIRALSPAVHLLSWLADCILSLLPWDYAPAVSSIEDILAYVDEGERSGTLAPEESHLLSNVLRLDERHLASIMTPIADVDWLDLLAPREQNMQALRDSPHSQLPVCKGDLQHVIGIASSHSLLQSAIDGDIDLAEIPLDQPLFVPVSLTLIELLRTFRTQRSTMALVVSEFGNTEGVVTVDDLVLSLVGDMMPLADDPEESLAVRRADGSWLLDGLLAIDDMKYKLEIANVPNEELGNYHTVGGFVLASLGRIPRKTERFEWSGWSFEVVDVDRNRVDQVLAIRSIELPTPELA</sequence>
<dbReference type="PANTHER" id="PTHR43099">
    <property type="entry name" value="UPF0053 PROTEIN YRKA"/>
    <property type="match status" value="1"/>
</dbReference>
<dbReference type="CDD" id="cd04590">
    <property type="entry name" value="CBS_pair_CorC_HlyC_assoc"/>
    <property type="match status" value="1"/>
</dbReference>
<name>A0A5C5WXW3_9BACT</name>
<evidence type="ECO:0000256" key="10">
    <source>
        <dbReference type="SAM" id="Phobius"/>
    </source>
</evidence>
<evidence type="ECO:0000256" key="5">
    <source>
        <dbReference type="ARBA" id="ARBA00022989"/>
    </source>
</evidence>
<evidence type="ECO:0000256" key="6">
    <source>
        <dbReference type="ARBA" id="ARBA00023122"/>
    </source>
</evidence>
<accession>A0A5C5WXW3</accession>
<evidence type="ECO:0000256" key="8">
    <source>
        <dbReference type="PROSITE-ProRule" id="PRU00703"/>
    </source>
</evidence>
<dbReference type="InterPro" id="IPR046342">
    <property type="entry name" value="CBS_dom_sf"/>
</dbReference>
<dbReference type="Pfam" id="PF01595">
    <property type="entry name" value="CNNM"/>
    <property type="match status" value="1"/>
</dbReference>
<feature type="domain" description="CBS" evidence="11">
    <location>
        <begin position="300"/>
        <end position="359"/>
    </location>
</feature>
<dbReference type="PANTHER" id="PTHR43099:SF5">
    <property type="entry name" value="HLYC_CORC FAMILY TRANSPORTER"/>
    <property type="match status" value="1"/>
</dbReference>
<dbReference type="SUPFAM" id="SSF54631">
    <property type="entry name" value="CBS-domain pair"/>
    <property type="match status" value="1"/>
</dbReference>
<dbReference type="InterPro" id="IPR005170">
    <property type="entry name" value="Transptr-assoc_dom"/>
</dbReference>
<dbReference type="InterPro" id="IPR002550">
    <property type="entry name" value="CNNM"/>
</dbReference>
<organism evidence="13 14">
    <name type="scientific">Rubripirellula amarantea</name>
    <dbReference type="NCBI Taxonomy" id="2527999"/>
    <lineage>
        <taxon>Bacteria</taxon>
        <taxon>Pseudomonadati</taxon>
        <taxon>Planctomycetota</taxon>
        <taxon>Planctomycetia</taxon>
        <taxon>Pirellulales</taxon>
        <taxon>Pirellulaceae</taxon>
        <taxon>Rubripirellula</taxon>
    </lineage>
</organism>
<feature type="transmembrane region" description="Helical" evidence="10">
    <location>
        <begin position="20"/>
        <end position="47"/>
    </location>
</feature>
<dbReference type="InterPro" id="IPR016169">
    <property type="entry name" value="FAD-bd_PCMH_sub2"/>
</dbReference>
<feature type="domain" description="CBS" evidence="11">
    <location>
        <begin position="238"/>
        <end position="298"/>
    </location>
</feature>
<evidence type="ECO:0000256" key="1">
    <source>
        <dbReference type="ARBA" id="ARBA00004651"/>
    </source>
</evidence>
<keyword evidence="14" id="KW-1185">Reference proteome</keyword>
<dbReference type="SMART" id="SM01091">
    <property type="entry name" value="CorC_HlyC"/>
    <property type="match status" value="1"/>
</dbReference>
<feature type="transmembrane region" description="Helical" evidence="10">
    <location>
        <begin position="78"/>
        <end position="99"/>
    </location>
</feature>
<feature type="transmembrane region" description="Helical" evidence="10">
    <location>
        <begin position="155"/>
        <end position="181"/>
    </location>
</feature>
<dbReference type="Pfam" id="PF03471">
    <property type="entry name" value="CorC_HlyC"/>
    <property type="match status" value="1"/>
</dbReference>
<evidence type="ECO:0000259" key="11">
    <source>
        <dbReference type="PROSITE" id="PS51371"/>
    </source>
</evidence>
<dbReference type="AlphaFoldDB" id="A0A5C5WXW3"/>
<evidence type="ECO:0000256" key="3">
    <source>
        <dbReference type="ARBA" id="ARBA00022692"/>
    </source>
</evidence>
<proteinExistence type="predicted"/>
<protein>
    <submittedName>
        <fullName evidence="13">Magnesium and cobalt efflux protein CorC</fullName>
    </submittedName>
</protein>
<dbReference type="PROSITE" id="PS51846">
    <property type="entry name" value="CNNM"/>
    <property type="match status" value="1"/>
</dbReference>
<feature type="transmembrane region" description="Helical" evidence="10">
    <location>
        <begin position="119"/>
        <end position="143"/>
    </location>
</feature>
<dbReference type="Gene3D" id="3.10.580.10">
    <property type="entry name" value="CBS-domain"/>
    <property type="match status" value="1"/>
</dbReference>
<dbReference type="Pfam" id="PF00571">
    <property type="entry name" value="CBS"/>
    <property type="match status" value="1"/>
</dbReference>